<keyword evidence="2" id="KW-1003">Cell membrane</keyword>
<comment type="caution">
    <text evidence="10">The sequence shown here is derived from an EMBL/GenBank/DDBJ whole genome shotgun (WGS) entry which is preliminary data.</text>
</comment>
<evidence type="ECO:0000313" key="11">
    <source>
        <dbReference type="Proteomes" id="UP000224130"/>
    </source>
</evidence>
<gene>
    <name evidence="10" type="ORF">ATJ88_1135</name>
</gene>
<dbReference type="PANTHER" id="PTHR30572:SF4">
    <property type="entry name" value="ABC TRANSPORTER PERMEASE YTRF"/>
    <property type="match status" value="1"/>
</dbReference>
<feature type="domain" description="ABC3 transporter permease C-terminal" evidence="9">
    <location>
        <begin position="781"/>
        <end position="899"/>
    </location>
</feature>
<protein>
    <submittedName>
        <fullName evidence="10">Putative ABC transport system permease protein</fullName>
    </submittedName>
</protein>
<dbReference type="InterPro" id="IPR050250">
    <property type="entry name" value="Macrolide_Exporter_MacB"/>
</dbReference>
<feature type="transmembrane region" description="Helical" evidence="7">
    <location>
        <begin position="425"/>
        <end position="447"/>
    </location>
</feature>
<evidence type="ECO:0000256" key="8">
    <source>
        <dbReference type="SAM" id="SignalP"/>
    </source>
</evidence>
<proteinExistence type="inferred from homology"/>
<feature type="transmembrane region" description="Helical" evidence="7">
    <location>
        <begin position="467"/>
        <end position="484"/>
    </location>
</feature>
<keyword evidence="5 7" id="KW-0472">Membrane</keyword>
<name>A0A2A9EUQ1_9MICO</name>
<dbReference type="EMBL" id="PDJJ01000001">
    <property type="protein sequence ID" value="PFG42473.1"/>
    <property type="molecule type" value="Genomic_DNA"/>
</dbReference>
<feature type="transmembrane region" description="Helical" evidence="7">
    <location>
        <begin position="875"/>
        <end position="897"/>
    </location>
</feature>
<evidence type="ECO:0000256" key="3">
    <source>
        <dbReference type="ARBA" id="ARBA00022692"/>
    </source>
</evidence>
<evidence type="ECO:0000313" key="10">
    <source>
        <dbReference type="EMBL" id="PFG42473.1"/>
    </source>
</evidence>
<evidence type="ECO:0000256" key="4">
    <source>
        <dbReference type="ARBA" id="ARBA00022989"/>
    </source>
</evidence>
<dbReference type="AlphaFoldDB" id="A0A2A9EUQ1"/>
<dbReference type="GO" id="GO:0005886">
    <property type="term" value="C:plasma membrane"/>
    <property type="evidence" value="ECO:0007669"/>
    <property type="project" value="UniProtKB-SubCell"/>
</dbReference>
<keyword evidence="4 7" id="KW-1133">Transmembrane helix</keyword>
<feature type="chain" id="PRO_5013309897" evidence="8">
    <location>
        <begin position="35"/>
        <end position="912"/>
    </location>
</feature>
<sequence>MSLLLLVTRHLCTAVAASLALGVVALLAAATASAVPRAVATMHAEQLAHAVAATSAVTRDVVSVDTAFPGYGSAFAPYHGLDLGAGDAEVDPPQPDLDGYLDGLRALAAAQPQPLAGVLGEPDVLVDSPRVRTALLDGNDVADPGVVLRAGATIDDQVDVVAGRLPRPTPVLADPSALLPGPDGVVDVEPVPVEVAMSQAAADELGWTVGSVHPTDDPLLPPLRLVGTWEPRDATADLWQHGPLAVTPEVLVDPNVGRIVTAAVLTDPGTLAAWVDGPTARTWYAVDATGVPAAGTAALLAQLRGFTATTSSVVEGDTAVLRPASGLVDVLATTLGQRRGVDAVVAVLAVGPAGALVAVLALAARLVVDQRRRALALLRARGASGTWARAVVAVEGLVVGLPGAALGLAAGLLVVPGAPGTGQVLAALACGAAPAVALALSAGPAGLRERRHDLGGSHPAHARARRWGEAAVVAAAAATTWLALDRGVVSGAVDGRGLDPVVVAAPLLVSLAAALLAVRAVPPVLHGVERALARRRDLVPFLGAARVRRDPAGGLVPAVALVLAFGTASSGVVLATTVRDAVTHEAWGEVGADVRVAGPAVDDATRARLDAVDGVAAVATVRDAGRLLLGDTPVTLYVASGALDRVQADVPGAPEDLDRLGTVDGTLPVVAAGDVGAARTLAGAAGPVGVDVVDTVDRLPGLPPTTAALLADADAAAALLGTGDGTARLALFQLDDDADRAAVEAAVTDLLPTAVVDDPLAGEEALLATPSAAGLRTAFVVAVVASGLLSAAAVVLALVLGTPARTRLLAVLRTLGLPRGAERGLVLWEVGPWVGAALVTGAVLAVAVPALVVGMVDLAPLTGADAAPSLVVDPWWLAALVAALLAVVAAGAWLAGLPGRRRTADHLRGGTD</sequence>
<dbReference type="PANTHER" id="PTHR30572">
    <property type="entry name" value="MEMBRANE COMPONENT OF TRANSPORTER-RELATED"/>
    <property type="match status" value="1"/>
</dbReference>
<feature type="transmembrane region" description="Helical" evidence="7">
    <location>
        <begin position="389"/>
        <end position="413"/>
    </location>
</feature>
<dbReference type="GO" id="GO:0022857">
    <property type="term" value="F:transmembrane transporter activity"/>
    <property type="evidence" value="ECO:0007669"/>
    <property type="project" value="TreeGrafter"/>
</dbReference>
<reference evidence="10 11" key="1">
    <citation type="submission" date="2017-10" db="EMBL/GenBank/DDBJ databases">
        <title>Sequencing the genomes of 1000 actinobacteria strains.</title>
        <authorList>
            <person name="Klenk H.-P."/>
        </authorList>
    </citation>
    <scope>NUCLEOTIDE SEQUENCE [LARGE SCALE GENOMIC DNA]</scope>
    <source>
        <strain evidence="10 11">DSM 21863</strain>
    </source>
</reference>
<feature type="signal peptide" evidence="8">
    <location>
        <begin position="1"/>
        <end position="34"/>
    </location>
</feature>
<comment type="similarity">
    <text evidence="6">Belongs to the ABC-4 integral membrane protein family.</text>
</comment>
<feature type="domain" description="ABC3 transporter permease C-terminal" evidence="9">
    <location>
        <begin position="356"/>
        <end position="415"/>
    </location>
</feature>
<evidence type="ECO:0000256" key="1">
    <source>
        <dbReference type="ARBA" id="ARBA00004651"/>
    </source>
</evidence>
<dbReference type="Pfam" id="PF02687">
    <property type="entry name" value="FtsX"/>
    <property type="match status" value="2"/>
</dbReference>
<keyword evidence="3 7" id="KW-0812">Transmembrane</keyword>
<feature type="transmembrane region" description="Helical" evidence="7">
    <location>
        <begin position="504"/>
        <end position="525"/>
    </location>
</feature>
<feature type="transmembrane region" description="Helical" evidence="7">
    <location>
        <begin position="779"/>
        <end position="804"/>
    </location>
</feature>
<feature type="transmembrane region" description="Helical" evidence="7">
    <location>
        <begin position="825"/>
        <end position="855"/>
    </location>
</feature>
<accession>A0A2A9EUQ1</accession>
<feature type="transmembrane region" description="Helical" evidence="7">
    <location>
        <begin position="555"/>
        <end position="575"/>
    </location>
</feature>
<dbReference type="InterPro" id="IPR003838">
    <property type="entry name" value="ABC3_permease_C"/>
</dbReference>
<comment type="subcellular location">
    <subcellularLocation>
        <location evidence="1">Cell membrane</location>
        <topology evidence="1">Multi-pass membrane protein</topology>
    </subcellularLocation>
</comment>
<evidence type="ECO:0000259" key="9">
    <source>
        <dbReference type="Pfam" id="PF02687"/>
    </source>
</evidence>
<organism evidence="10 11">
    <name type="scientific">Isoptericola jiangsuensis</name>
    <dbReference type="NCBI Taxonomy" id="548579"/>
    <lineage>
        <taxon>Bacteria</taxon>
        <taxon>Bacillati</taxon>
        <taxon>Actinomycetota</taxon>
        <taxon>Actinomycetes</taxon>
        <taxon>Micrococcales</taxon>
        <taxon>Promicromonosporaceae</taxon>
        <taxon>Isoptericola</taxon>
    </lineage>
</organism>
<evidence type="ECO:0000256" key="7">
    <source>
        <dbReference type="SAM" id="Phobius"/>
    </source>
</evidence>
<feature type="transmembrane region" description="Helical" evidence="7">
    <location>
        <begin position="343"/>
        <end position="368"/>
    </location>
</feature>
<evidence type="ECO:0000256" key="6">
    <source>
        <dbReference type="ARBA" id="ARBA00038076"/>
    </source>
</evidence>
<evidence type="ECO:0000256" key="5">
    <source>
        <dbReference type="ARBA" id="ARBA00023136"/>
    </source>
</evidence>
<keyword evidence="11" id="KW-1185">Reference proteome</keyword>
<dbReference type="OrthoDB" id="3719151at2"/>
<dbReference type="Proteomes" id="UP000224130">
    <property type="component" value="Unassembled WGS sequence"/>
</dbReference>
<dbReference type="RefSeq" id="WP_098462979.1">
    <property type="nucleotide sequence ID" value="NZ_PDJJ01000001.1"/>
</dbReference>
<evidence type="ECO:0000256" key="2">
    <source>
        <dbReference type="ARBA" id="ARBA00022475"/>
    </source>
</evidence>
<keyword evidence="8" id="KW-0732">Signal</keyword>